<keyword evidence="1 8" id="KW-0963">Cytoplasm</keyword>
<keyword evidence="2 8" id="KW-0808">Transferase</keyword>
<reference evidence="10 11" key="1">
    <citation type="submission" date="2020-04" db="EMBL/GenBank/DDBJ databases">
        <title>Draft genome of Leeia sp. IMCC25680.</title>
        <authorList>
            <person name="Song J."/>
            <person name="Cho J.-C."/>
        </authorList>
    </citation>
    <scope>NUCLEOTIDE SEQUENCE [LARGE SCALE GENOMIC DNA]</scope>
    <source>
        <strain evidence="10 11">IMCC25680</strain>
    </source>
</reference>
<feature type="binding site" evidence="8">
    <location>
        <position position="111"/>
    </location>
    <ligand>
        <name>Fe cation</name>
        <dbReference type="ChEBI" id="CHEBI:24875"/>
    </ligand>
</feature>
<dbReference type="PANTHER" id="PTHR11735:SF6">
    <property type="entry name" value="TRNA N6-ADENOSINE THREONYLCARBAMOYLTRANSFERASE, MITOCHONDRIAL"/>
    <property type="match status" value="1"/>
</dbReference>
<feature type="binding site" evidence="8">
    <location>
        <position position="180"/>
    </location>
    <ligand>
        <name>substrate</name>
    </ligand>
</feature>
<comment type="caution">
    <text evidence="10">The sequence shown here is derived from an EMBL/GenBank/DDBJ whole genome shotgun (WGS) entry which is preliminary data.</text>
</comment>
<comment type="cofactor">
    <cofactor evidence="8">
        <name>Fe(2+)</name>
        <dbReference type="ChEBI" id="CHEBI:29033"/>
    </cofactor>
    <text evidence="8">Binds 1 Fe(2+) ion per subunit.</text>
</comment>
<dbReference type="InterPro" id="IPR043129">
    <property type="entry name" value="ATPase_NBD"/>
</dbReference>
<dbReference type="Pfam" id="PF00814">
    <property type="entry name" value="TsaD"/>
    <property type="match status" value="1"/>
</dbReference>
<dbReference type="GO" id="GO:0061711">
    <property type="term" value="F:tRNA N(6)-L-threonylcarbamoyladenine synthase activity"/>
    <property type="evidence" value="ECO:0007669"/>
    <property type="project" value="UniProtKB-EC"/>
</dbReference>
<comment type="function">
    <text evidence="8">Required for the formation of a threonylcarbamoyl group on adenosine at position 37 (t(6)A37) in tRNAs that read codons beginning with adenine. Is involved in the transfer of the threonylcarbamoyl moiety of threonylcarbamoyl-AMP (TC-AMP) to the N6 group of A37, together with TsaE and TsaB. TsaD likely plays a direct catalytic role in this reaction.</text>
</comment>
<dbReference type="InterPro" id="IPR022450">
    <property type="entry name" value="TsaD"/>
</dbReference>
<name>A0A847SF26_9NEIS</name>
<feature type="binding site" evidence="8">
    <location>
        <position position="273"/>
    </location>
    <ligand>
        <name>substrate</name>
    </ligand>
</feature>
<gene>
    <name evidence="8 10" type="primary">tsaD</name>
    <name evidence="10" type="ORF">HF682_12795</name>
</gene>
<accession>A0A847SF26</accession>
<protein>
    <recommendedName>
        <fullName evidence="8">tRNA N6-adenosine threonylcarbamoyltransferase</fullName>
        <ecNumber evidence="8">2.3.1.234</ecNumber>
    </recommendedName>
    <alternativeName>
        <fullName evidence="8">N6-L-threonylcarbamoyladenine synthase</fullName>
        <shortName evidence="8">t(6)A synthase</shortName>
    </alternativeName>
    <alternativeName>
        <fullName evidence="8">t(6)A37 threonylcarbamoyladenosine biosynthesis protein TsaD</fullName>
    </alternativeName>
    <alternativeName>
        <fullName evidence="8">tRNA threonylcarbamoyladenosine biosynthesis protein TsaD</fullName>
    </alternativeName>
</protein>
<keyword evidence="5 8" id="KW-0408">Iron</keyword>
<evidence type="ECO:0000256" key="3">
    <source>
        <dbReference type="ARBA" id="ARBA00022694"/>
    </source>
</evidence>
<dbReference type="EMBL" id="JABAIM010000003">
    <property type="protein sequence ID" value="NLR76036.1"/>
    <property type="molecule type" value="Genomic_DNA"/>
</dbReference>
<dbReference type="GO" id="GO:0002949">
    <property type="term" value="P:tRNA threonylcarbamoyladenosine modification"/>
    <property type="evidence" value="ECO:0007669"/>
    <property type="project" value="UniProtKB-UniRule"/>
</dbReference>
<dbReference type="RefSeq" id="WP_168877713.1">
    <property type="nucleotide sequence ID" value="NZ_JABAIM010000003.1"/>
</dbReference>
<feature type="binding site" evidence="8">
    <location>
        <position position="167"/>
    </location>
    <ligand>
        <name>substrate</name>
    </ligand>
</feature>
<dbReference type="Gene3D" id="3.30.420.40">
    <property type="match status" value="2"/>
</dbReference>
<sequence length="337" mass="35990">MLVLGIESSCDETGIALYHTERGLLAHHLHSQIAMHAEYGGVVPELASRDHIRRVLPLTERCLQDAGCQRSDIDAIAYTEGPGLAGALLVGASIANALGFALQKPVIPVHHLEGHLLSPLLADPAPAFPFVALLVSGGHSQLMAVRGVGQYELLGETVDDAAGEAFDKTAKLLGLGYPGGPALSRLADQGLTGRFTLPRPMLHSGDLDFSFSGLKTAVLTLVRQQDTLDPQTQADIALAFQEAIVEVLVKKSLAALKQTGMKQLVVAGGVGANRQLRQQLDLAAERRRLKVFYPPLAFCTDNGAMIAFAGAQRLRFANHDYAFSVKPRWDLSTLPAA</sequence>
<dbReference type="SUPFAM" id="SSF53067">
    <property type="entry name" value="Actin-like ATPase domain"/>
    <property type="match status" value="2"/>
</dbReference>
<dbReference type="CDD" id="cd24133">
    <property type="entry name" value="ASKHA_NBD_TsaD_bac"/>
    <property type="match status" value="1"/>
</dbReference>
<dbReference type="InterPro" id="IPR017861">
    <property type="entry name" value="KAE1/TsaD"/>
</dbReference>
<dbReference type="Proteomes" id="UP000587991">
    <property type="component" value="Unassembled WGS sequence"/>
</dbReference>
<organism evidence="10 11">
    <name type="scientific">Leeia aquatica</name>
    <dbReference type="NCBI Taxonomy" id="2725557"/>
    <lineage>
        <taxon>Bacteria</taxon>
        <taxon>Pseudomonadati</taxon>
        <taxon>Pseudomonadota</taxon>
        <taxon>Betaproteobacteria</taxon>
        <taxon>Neisseriales</taxon>
        <taxon>Leeiaceae</taxon>
        <taxon>Leeia</taxon>
    </lineage>
</organism>
<dbReference type="GO" id="GO:0005737">
    <property type="term" value="C:cytoplasm"/>
    <property type="evidence" value="ECO:0007669"/>
    <property type="project" value="UniProtKB-SubCell"/>
</dbReference>
<evidence type="ECO:0000256" key="2">
    <source>
        <dbReference type="ARBA" id="ARBA00022679"/>
    </source>
</evidence>
<comment type="similarity">
    <text evidence="8">Belongs to the KAE1 / TsaD family.</text>
</comment>
<dbReference type="GO" id="GO:0005506">
    <property type="term" value="F:iron ion binding"/>
    <property type="evidence" value="ECO:0007669"/>
    <property type="project" value="UniProtKB-UniRule"/>
</dbReference>
<keyword evidence="6 8" id="KW-0012">Acyltransferase</keyword>
<feature type="domain" description="Gcp-like" evidence="9">
    <location>
        <begin position="24"/>
        <end position="308"/>
    </location>
</feature>
<feature type="binding site" evidence="8">
    <location>
        <position position="115"/>
    </location>
    <ligand>
        <name>Fe cation</name>
        <dbReference type="ChEBI" id="CHEBI:24875"/>
    </ligand>
</feature>
<keyword evidence="4 8" id="KW-0479">Metal-binding</keyword>
<evidence type="ECO:0000259" key="9">
    <source>
        <dbReference type="Pfam" id="PF00814"/>
    </source>
</evidence>
<evidence type="ECO:0000256" key="8">
    <source>
        <dbReference type="HAMAP-Rule" id="MF_01445"/>
    </source>
</evidence>
<evidence type="ECO:0000313" key="10">
    <source>
        <dbReference type="EMBL" id="NLR76036.1"/>
    </source>
</evidence>
<dbReference type="PRINTS" id="PR00789">
    <property type="entry name" value="OSIALOPTASE"/>
</dbReference>
<evidence type="ECO:0000256" key="7">
    <source>
        <dbReference type="ARBA" id="ARBA00048117"/>
    </source>
</evidence>
<evidence type="ECO:0000256" key="6">
    <source>
        <dbReference type="ARBA" id="ARBA00023315"/>
    </source>
</evidence>
<feature type="binding site" evidence="8">
    <location>
        <begin position="134"/>
        <end position="138"/>
    </location>
    <ligand>
        <name>substrate</name>
    </ligand>
</feature>
<dbReference type="AlphaFoldDB" id="A0A847SF26"/>
<evidence type="ECO:0000256" key="1">
    <source>
        <dbReference type="ARBA" id="ARBA00022490"/>
    </source>
</evidence>
<keyword evidence="3 8" id="KW-0819">tRNA processing</keyword>
<evidence type="ECO:0000256" key="5">
    <source>
        <dbReference type="ARBA" id="ARBA00023004"/>
    </source>
</evidence>
<comment type="subcellular location">
    <subcellularLocation>
        <location evidence="8">Cytoplasm</location>
    </subcellularLocation>
</comment>
<dbReference type="HAMAP" id="MF_01445">
    <property type="entry name" value="TsaD"/>
    <property type="match status" value="1"/>
</dbReference>
<dbReference type="FunFam" id="3.30.420.40:FF:000040">
    <property type="entry name" value="tRNA N6-adenosine threonylcarbamoyltransferase"/>
    <property type="match status" value="1"/>
</dbReference>
<dbReference type="EC" id="2.3.1.234" evidence="8"/>
<dbReference type="NCBIfam" id="TIGR03723">
    <property type="entry name" value="T6A_TsaD_YgjD"/>
    <property type="match status" value="1"/>
</dbReference>
<evidence type="ECO:0000313" key="11">
    <source>
        <dbReference type="Proteomes" id="UP000587991"/>
    </source>
</evidence>
<comment type="catalytic activity">
    <reaction evidence="7 8">
        <text>L-threonylcarbamoyladenylate + adenosine(37) in tRNA = N(6)-L-threonylcarbamoyladenosine(37) in tRNA + AMP + H(+)</text>
        <dbReference type="Rhea" id="RHEA:37059"/>
        <dbReference type="Rhea" id="RHEA-COMP:10162"/>
        <dbReference type="Rhea" id="RHEA-COMP:10163"/>
        <dbReference type="ChEBI" id="CHEBI:15378"/>
        <dbReference type="ChEBI" id="CHEBI:73682"/>
        <dbReference type="ChEBI" id="CHEBI:74411"/>
        <dbReference type="ChEBI" id="CHEBI:74418"/>
        <dbReference type="ChEBI" id="CHEBI:456215"/>
        <dbReference type="EC" id="2.3.1.234"/>
    </reaction>
</comment>
<feature type="binding site" evidence="8">
    <location>
        <position position="301"/>
    </location>
    <ligand>
        <name>Fe cation</name>
        <dbReference type="ChEBI" id="CHEBI:24875"/>
    </ligand>
</feature>
<comment type="caution">
    <text evidence="8">Lacks conserved residue(s) required for the propagation of feature annotation.</text>
</comment>
<dbReference type="InterPro" id="IPR000905">
    <property type="entry name" value="Gcp-like_dom"/>
</dbReference>
<dbReference type="NCBIfam" id="TIGR00329">
    <property type="entry name" value="gcp_kae1"/>
    <property type="match status" value="1"/>
</dbReference>
<proteinExistence type="inferred from homology"/>
<evidence type="ECO:0000256" key="4">
    <source>
        <dbReference type="ARBA" id="ARBA00022723"/>
    </source>
</evidence>
<dbReference type="PANTHER" id="PTHR11735">
    <property type="entry name" value="TRNA N6-ADENOSINE THREONYLCARBAMOYLTRANSFERASE"/>
    <property type="match status" value="1"/>
</dbReference>
<keyword evidence="11" id="KW-1185">Reference proteome</keyword>